<name>A0A437U891_9FLAO</name>
<dbReference type="GO" id="GO:0016787">
    <property type="term" value="F:hydrolase activity"/>
    <property type="evidence" value="ECO:0007669"/>
    <property type="project" value="UniProtKB-UniRule"/>
</dbReference>
<dbReference type="InterPro" id="IPR014016">
    <property type="entry name" value="UvrD-like_ATP-bd"/>
</dbReference>
<keyword evidence="10" id="KW-1185">Reference proteome</keyword>
<proteinExistence type="predicted"/>
<dbReference type="PROSITE" id="PS51198">
    <property type="entry name" value="UVRD_HELICASE_ATP_BIND"/>
    <property type="match status" value="1"/>
</dbReference>
<feature type="binding site" evidence="7">
    <location>
        <begin position="42"/>
        <end position="49"/>
    </location>
    <ligand>
        <name>ATP</name>
        <dbReference type="ChEBI" id="CHEBI:30616"/>
    </ligand>
</feature>
<evidence type="ECO:0000256" key="4">
    <source>
        <dbReference type="ARBA" id="ARBA00022840"/>
    </source>
</evidence>
<gene>
    <name evidence="9" type="ORF">EH230_13785</name>
</gene>
<keyword evidence="3 7" id="KW-0347">Helicase</keyword>
<accession>A0A437U891</accession>
<keyword evidence="4 7" id="KW-0067">ATP-binding</keyword>
<organism evidence="9 10">
    <name type="scientific">Flavobacterium columnare</name>
    <dbReference type="NCBI Taxonomy" id="996"/>
    <lineage>
        <taxon>Bacteria</taxon>
        <taxon>Pseudomonadati</taxon>
        <taxon>Bacteroidota</taxon>
        <taxon>Flavobacteriia</taxon>
        <taxon>Flavobacteriales</taxon>
        <taxon>Flavobacteriaceae</taxon>
        <taxon>Flavobacterium</taxon>
    </lineage>
</organism>
<dbReference type="Gene3D" id="1.10.10.160">
    <property type="match status" value="1"/>
</dbReference>
<dbReference type="EMBL" id="RQSM01000004">
    <property type="protein sequence ID" value="RVU89833.1"/>
    <property type="molecule type" value="Genomic_DNA"/>
</dbReference>
<evidence type="ECO:0000256" key="3">
    <source>
        <dbReference type="ARBA" id="ARBA00022806"/>
    </source>
</evidence>
<evidence type="ECO:0000256" key="5">
    <source>
        <dbReference type="ARBA" id="ARBA00023125"/>
    </source>
</evidence>
<dbReference type="SUPFAM" id="SSF52540">
    <property type="entry name" value="P-loop containing nucleoside triphosphate hydrolases"/>
    <property type="match status" value="1"/>
</dbReference>
<evidence type="ECO:0000313" key="10">
    <source>
        <dbReference type="Proteomes" id="UP000288951"/>
    </source>
</evidence>
<comment type="caution">
    <text evidence="9">The sequence shown here is derived from an EMBL/GenBank/DDBJ whole genome shotgun (WGS) entry which is preliminary data.</text>
</comment>
<dbReference type="PANTHER" id="PTHR11070:SF2">
    <property type="entry name" value="ATP-DEPENDENT DNA HELICASE SRS2"/>
    <property type="match status" value="1"/>
</dbReference>
<dbReference type="GO" id="GO:0003677">
    <property type="term" value="F:DNA binding"/>
    <property type="evidence" value="ECO:0007669"/>
    <property type="project" value="UniProtKB-KW"/>
</dbReference>
<dbReference type="InterPro" id="IPR000212">
    <property type="entry name" value="DNA_helicase_UvrD/REP"/>
</dbReference>
<feature type="domain" description="UvrD-like helicase ATP-binding" evidence="8">
    <location>
        <begin position="21"/>
        <end position="411"/>
    </location>
</feature>
<evidence type="ECO:0000256" key="6">
    <source>
        <dbReference type="ARBA" id="ARBA00034923"/>
    </source>
</evidence>
<dbReference type="InterPro" id="IPR027417">
    <property type="entry name" value="P-loop_NTPase"/>
</dbReference>
<evidence type="ECO:0000256" key="1">
    <source>
        <dbReference type="ARBA" id="ARBA00022741"/>
    </source>
</evidence>
<dbReference type="Gene3D" id="3.40.50.300">
    <property type="entry name" value="P-loop containing nucleotide triphosphate hydrolases"/>
    <property type="match status" value="2"/>
</dbReference>
<protein>
    <recommendedName>
        <fullName evidence="6">DNA 3'-5' helicase II</fullName>
    </recommendedName>
</protein>
<dbReference type="Pfam" id="PF00580">
    <property type="entry name" value="UvrD-helicase"/>
    <property type="match status" value="1"/>
</dbReference>
<reference evidence="9" key="1">
    <citation type="submission" date="2018-12" db="EMBL/GenBank/DDBJ databases">
        <title>Draft genome sequence of Flaovobacterium columnare ARS1 isolated from channel catfish in Alabama.</title>
        <authorList>
            <person name="Cai W."/>
            <person name="Arias C."/>
        </authorList>
    </citation>
    <scope>NUCLEOTIDE SEQUENCE [LARGE SCALE GENOMIC DNA]</scope>
    <source>
        <strain evidence="9">ARS1</strain>
    </source>
</reference>
<evidence type="ECO:0000313" key="9">
    <source>
        <dbReference type="EMBL" id="RVU89833.1"/>
    </source>
</evidence>
<evidence type="ECO:0000256" key="7">
    <source>
        <dbReference type="PROSITE-ProRule" id="PRU00560"/>
    </source>
</evidence>
<keyword evidence="1 7" id="KW-0547">Nucleotide-binding</keyword>
<dbReference type="InterPro" id="IPR013986">
    <property type="entry name" value="DExx_box_DNA_helicase_dom_sf"/>
</dbReference>
<evidence type="ECO:0000259" key="8">
    <source>
        <dbReference type="PROSITE" id="PS51198"/>
    </source>
</evidence>
<dbReference type="PANTHER" id="PTHR11070">
    <property type="entry name" value="UVRD / RECB / PCRA DNA HELICASE FAMILY MEMBER"/>
    <property type="match status" value="1"/>
</dbReference>
<dbReference type="OrthoDB" id="1100019at2"/>
<dbReference type="RefSeq" id="WP_127823846.1">
    <property type="nucleotide sequence ID" value="NZ_RQSM01000004.1"/>
</dbReference>
<dbReference type="Proteomes" id="UP000288951">
    <property type="component" value="Unassembled WGS sequence"/>
</dbReference>
<dbReference type="GO" id="GO:0000725">
    <property type="term" value="P:recombinational repair"/>
    <property type="evidence" value="ECO:0007669"/>
    <property type="project" value="TreeGrafter"/>
</dbReference>
<dbReference type="GO" id="GO:0005524">
    <property type="term" value="F:ATP binding"/>
    <property type="evidence" value="ECO:0007669"/>
    <property type="project" value="UniProtKB-UniRule"/>
</dbReference>
<evidence type="ECO:0000256" key="2">
    <source>
        <dbReference type="ARBA" id="ARBA00022801"/>
    </source>
</evidence>
<keyword evidence="5" id="KW-0238">DNA-binding</keyword>
<dbReference type="AlphaFoldDB" id="A0A437U891"/>
<sequence>MKIEIEDKHIKEAEQIFIKGNEFDKLQRIPFIKNLETCDLLAVPGSGKTTALMAKLYCLSKQFPFKNGAGILVLAHTNSTVDEIEKELKKHCPNLFEYPNYVGTLQTFVNKFLANQACFEKYGSYINRNDDDWINDLITRKVFYNKGSKIFSFISNIIKSKNNKITKQFLVENDVKDVKELLLKYNKIGIINDDNVFGNIKENYSKIINSDLSQKEKTVLFNFNNHIKLATQDILNFKSVIKEFRYLEKEECFFSNDIPNKRNRLNFSTPSGNELKLIYDELRNNGDLLFYNSFELANEYLLKYPNIKTILKERFSFVFIDEMQDLEKHQIDIVENIFFDENSKTIIQRIGDPNQSIYNKVKDECDWKPRKIKYLNGSNRLSAKNAELVNHFTHKNEDEKFIVVGERKLSNDEKEIHPHLVLFTKDTKEQLKSKFEEIIKSHNLHNIEEKKKGFKIIGWTGERTNEGDGNLSLHTIFGYNKLSKTKKEDFDSLSKYLQLFNQEKETLEAVRKSILNAFIAILRFEDKKMPKKIRGKNVERFFTKSDLIEYIKNHSDNEVYDTFKDKLFGWCFDLVSKKNYRKTFNSVKDFIENEFKDWFNLELNPKTQLFIFEYVDEMKIKNKKIVEDDLGIEVTTVHSVKGQTNCATMYVETAYKTPVYETLKLKEASKNKSIKKQEKKTIPLFKQKQSCETPTGIEALKMMYVGFSRPTHLLCFAVLEENVKDDLEKYKNADWVIIDDLVKK</sequence>
<keyword evidence="2 7" id="KW-0378">Hydrolase</keyword>
<dbReference type="GO" id="GO:0043138">
    <property type="term" value="F:3'-5' DNA helicase activity"/>
    <property type="evidence" value="ECO:0007669"/>
    <property type="project" value="TreeGrafter"/>
</dbReference>